<accession>A0A9D1VCP7</accession>
<comment type="caution">
    <text evidence="10">The sequence shown here is derived from an EMBL/GenBank/DDBJ whole genome shotgun (WGS) entry which is preliminary data.</text>
</comment>
<name>A0A9D1VCP7_9BACT</name>
<protein>
    <submittedName>
        <fullName evidence="10">ABC transporter permease</fullName>
    </submittedName>
</protein>
<feature type="transmembrane region" description="Helical" evidence="7">
    <location>
        <begin position="20"/>
        <end position="49"/>
    </location>
</feature>
<dbReference type="GO" id="GO:0044874">
    <property type="term" value="P:lipoprotein localization to outer membrane"/>
    <property type="evidence" value="ECO:0007669"/>
    <property type="project" value="TreeGrafter"/>
</dbReference>
<evidence type="ECO:0000256" key="2">
    <source>
        <dbReference type="ARBA" id="ARBA00005236"/>
    </source>
</evidence>
<dbReference type="AlphaFoldDB" id="A0A9D1VCP7"/>
<feature type="transmembrane region" description="Helical" evidence="7">
    <location>
        <begin position="454"/>
        <end position="481"/>
    </location>
</feature>
<feature type="domain" description="MacB-like periplasmic core" evidence="9">
    <location>
        <begin position="28"/>
        <end position="177"/>
    </location>
</feature>
<keyword evidence="4 7" id="KW-0812">Transmembrane</keyword>
<feature type="transmembrane region" description="Helical" evidence="7">
    <location>
        <begin position="409"/>
        <end position="433"/>
    </location>
</feature>
<comment type="similarity">
    <text evidence="2">Belongs to the ABC-4 integral membrane protein family. LolC/E subfamily.</text>
</comment>
<dbReference type="Pfam" id="PF02687">
    <property type="entry name" value="FtsX"/>
    <property type="match status" value="1"/>
</dbReference>
<feature type="domain" description="ABC3 transporter permease C-terminal" evidence="8">
    <location>
        <begin position="413"/>
        <end position="544"/>
    </location>
</feature>
<keyword evidence="6 7" id="KW-0472">Membrane</keyword>
<keyword evidence="3" id="KW-1003">Cell membrane</keyword>
<dbReference type="Proteomes" id="UP000823964">
    <property type="component" value="Unassembled WGS sequence"/>
</dbReference>
<evidence type="ECO:0000256" key="3">
    <source>
        <dbReference type="ARBA" id="ARBA00022475"/>
    </source>
</evidence>
<dbReference type="Pfam" id="PF12704">
    <property type="entry name" value="MacB_PCD"/>
    <property type="match status" value="1"/>
</dbReference>
<dbReference type="InterPro" id="IPR051447">
    <property type="entry name" value="Lipoprotein-release_system"/>
</dbReference>
<evidence type="ECO:0000313" key="10">
    <source>
        <dbReference type="EMBL" id="HIX20726.1"/>
    </source>
</evidence>
<sequence length="551" mass="60517">MKILRRNLSLMLAVRYLNPLRTVFSIITLICTFGVALGVMVLIVVLSVMEGLQKEVDERILTFIPHVQVSLWDAQQSVPISNKQVDRFEIEKQLAAIPGVTCAYSQIDGQASINLGNNLQTVTFTSVDPTNAAQMQPLNEMIVEGNADLGEGLDPLCIMSAPVARQLGIRVGDTITMTPLAGGIEEAGRIYSLIQEPLAMQEDKEFRDAIAGFFDGAEPDGDGLRVSPEKIEHMTGILCRLTDDRLRPGERELRDRFFELTAGHPAGAPYTSDDRKNWDDAVAATDALDRDREDGKAAKSINEMVMPTDLEVIALYQFPENLAGPGLYVPLTIAQDALGYSENGEDKIQTFSLRLSDPNRPEEVADAVGRILPDLSASTEEYPMGLDWLVTPWSDRFEQWHKLIANERVMMSFVLSIISLIAGFCIMAVMFTVSMQRKREIAVLQAIGATPGKIVGIFAWQGVIIGLLGAAMGVGLALLVLHNRLEIQAFLAAVNLDPFPMQPHGIRLPAVFDFGMFGWQAFKAFVMVIVASTIPAIFVSRQDPSKALRSN</sequence>
<dbReference type="PANTHER" id="PTHR30489">
    <property type="entry name" value="LIPOPROTEIN-RELEASING SYSTEM TRANSMEMBRANE PROTEIN LOLE"/>
    <property type="match status" value="1"/>
</dbReference>
<reference evidence="10" key="2">
    <citation type="submission" date="2021-04" db="EMBL/GenBank/DDBJ databases">
        <authorList>
            <person name="Gilroy R."/>
        </authorList>
    </citation>
    <scope>NUCLEOTIDE SEQUENCE</scope>
    <source>
        <strain evidence="10">14975</strain>
    </source>
</reference>
<dbReference type="PANTHER" id="PTHR30489:SF0">
    <property type="entry name" value="LIPOPROTEIN-RELEASING SYSTEM TRANSMEMBRANE PROTEIN LOLE"/>
    <property type="match status" value="1"/>
</dbReference>
<feature type="transmembrane region" description="Helical" evidence="7">
    <location>
        <begin position="517"/>
        <end position="539"/>
    </location>
</feature>
<evidence type="ECO:0000259" key="8">
    <source>
        <dbReference type="Pfam" id="PF02687"/>
    </source>
</evidence>
<dbReference type="InterPro" id="IPR025857">
    <property type="entry name" value="MacB_PCD"/>
</dbReference>
<keyword evidence="5 7" id="KW-1133">Transmembrane helix</keyword>
<proteinExistence type="inferred from homology"/>
<evidence type="ECO:0000259" key="9">
    <source>
        <dbReference type="Pfam" id="PF12704"/>
    </source>
</evidence>
<gene>
    <name evidence="10" type="ORF">H9862_09020</name>
</gene>
<dbReference type="InterPro" id="IPR003838">
    <property type="entry name" value="ABC3_permease_C"/>
</dbReference>
<reference evidence="10" key="1">
    <citation type="journal article" date="2021" name="PeerJ">
        <title>Extensive microbial diversity within the chicken gut microbiome revealed by metagenomics and culture.</title>
        <authorList>
            <person name="Gilroy R."/>
            <person name="Ravi A."/>
            <person name="Getino M."/>
            <person name="Pursley I."/>
            <person name="Horton D.L."/>
            <person name="Alikhan N.F."/>
            <person name="Baker D."/>
            <person name="Gharbi K."/>
            <person name="Hall N."/>
            <person name="Watson M."/>
            <person name="Adriaenssens E.M."/>
            <person name="Foster-Nyarko E."/>
            <person name="Jarju S."/>
            <person name="Secka A."/>
            <person name="Antonio M."/>
            <person name="Oren A."/>
            <person name="Chaudhuri R.R."/>
            <person name="La Ragione R."/>
            <person name="Hildebrand F."/>
            <person name="Pallen M.J."/>
        </authorList>
    </citation>
    <scope>NUCLEOTIDE SEQUENCE</scope>
    <source>
        <strain evidence="10">14975</strain>
    </source>
</reference>
<evidence type="ECO:0000256" key="4">
    <source>
        <dbReference type="ARBA" id="ARBA00022692"/>
    </source>
</evidence>
<dbReference type="GO" id="GO:0098797">
    <property type="term" value="C:plasma membrane protein complex"/>
    <property type="evidence" value="ECO:0007669"/>
    <property type="project" value="TreeGrafter"/>
</dbReference>
<evidence type="ECO:0000256" key="5">
    <source>
        <dbReference type="ARBA" id="ARBA00022989"/>
    </source>
</evidence>
<evidence type="ECO:0000313" key="11">
    <source>
        <dbReference type="Proteomes" id="UP000823964"/>
    </source>
</evidence>
<evidence type="ECO:0000256" key="1">
    <source>
        <dbReference type="ARBA" id="ARBA00004651"/>
    </source>
</evidence>
<organism evidence="10 11">
    <name type="scientific">Candidatus Akkermansia intestinigallinarum</name>
    <dbReference type="NCBI Taxonomy" id="2838431"/>
    <lineage>
        <taxon>Bacteria</taxon>
        <taxon>Pseudomonadati</taxon>
        <taxon>Verrucomicrobiota</taxon>
        <taxon>Verrucomicrobiia</taxon>
        <taxon>Verrucomicrobiales</taxon>
        <taxon>Akkermansiaceae</taxon>
        <taxon>Akkermansia</taxon>
    </lineage>
</organism>
<dbReference type="EMBL" id="DXFQ01000173">
    <property type="protein sequence ID" value="HIX20726.1"/>
    <property type="molecule type" value="Genomic_DNA"/>
</dbReference>
<evidence type="ECO:0000256" key="6">
    <source>
        <dbReference type="ARBA" id="ARBA00023136"/>
    </source>
</evidence>
<evidence type="ECO:0000256" key="7">
    <source>
        <dbReference type="SAM" id="Phobius"/>
    </source>
</evidence>
<comment type="subcellular location">
    <subcellularLocation>
        <location evidence="1">Cell membrane</location>
        <topology evidence="1">Multi-pass membrane protein</topology>
    </subcellularLocation>
</comment>